<dbReference type="NCBIfam" id="TIGR00453">
    <property type="entry name" value="ispD"/>
    <property type="match status" value="1"/>
</dbReference>
<dbReference type="GO" id="GO:0019288">
    <property type="term" value="P:isopentenyl diphosphate biosynthetic process, methylerythritol 4-phosphate pathway"/>
    <property type="evidence" value="ECO:0007669"/>
    <property type="project" value="UniProtKB-UniRule"/>
</dbReference>
<sequence>MRYAVIPAAGRGKRFGAKKQFVEVNGKSIIEFTLRPFQESSLIDKIIVVAPEEFIPEMETRVEKFPKVESVIPGGCERQESVFNGLKCIQNRCSEVIVHDGVRPLIARKMINDLISAYQEYGVEGVITAVKPKDTIKVVGAPLEGSDFLVKETLNREKLVLVQTPQLFNFEVLLECHKKAAEEGFWGTDDASLLERYGYTVVAIKGNYRNIKITTPEDLEIFKVFLTQFEK</sequence>
<evidence type="ECO:0000256" key="3">
    <source>
        <dbReference type="ARBA" id="ARBA00009789"/>
    </source>
</evidence>
<dbReference type="UniPathway" id="UPA00056">
    <property type="reaction ID" value="UER00093"/>
</dbReference>
<evidence type="ECO:0000313" key="8">
    <source>
        <dbReference type="EMBL" id="OMH40179.1"/>
    </source>
</evidence>
<comment type="function">
    <text evidence="7">Catalyzes the formation of 4-diphosphocytidyl-2-C-methyl-D-erythritol from CTP and 2-C-methyl-D-erythritol 4-phosphate (MEP).</text>
</comment>
<evidence type="ECO:0000313" key="9">
    <source>
        <dbReference type="Proteomes" id="UP000187408"/>
    </source>
</evidence>
<proteinExistence type="inferred from homology"/>
<name>A0A1R1MK87_9BACT</name>
<dbReference type="STRING" id="1914305.BLW93_06660"/>
<feature type="site" description="Transition state stabilizer" evidence="7">
    <location>
        <position position="14"/>
    </location>
</feature>
<dbReference type="InterPro" id="IPR018294">
    <property type="entry name" value="ISPD_synthase_CS"/>
</dbReference>
<organism evidence="8 9">
    <name type="scientific">Desulfurobacterium indicum</name>
    <dbReference type="NCBI Taxonomy" id="1914305"/>
    <lineage>
        <taxon>Bacteria</taxon>
        <taxon>Pseudomonadati</taxon>
        <taxon>Aquificota</taxon>
        <taxon>Aquificia</taxon>
        <taxon>Desulfurobacteriales</taxon>
        <taxon>Desulfurobacteriaceae</taxon>
        <taxon>Desulfurobacterium</taxon>
    </lineage>
</organism>
<dbReference type="EC" id="2.7.7.60" evidence="7"/>
<evidence type="ECO:0000256" key="1">
    <source>
        <dbReference type="ARBA" id="ARBA00001282"/>
    </source>
</evidence>
<keyword evidence="9" id="KW-1185">Reference proteome</keyword>
<dbReference type="GO" id="GO:0050518">
    <property type="term" value="F:2-C-methyl-D-erythritol 4-phosphate cytidylyltransferase activity"/>
    <property type="evidence" value="ECO:0007669"/>
    <property type="project" value="UniProtKB-UniRule"/>
</dbReference>
<evidence type="ECO:0000256" key="4">
    <source>
        <dbReference type="ARBA" id="ARBA00022679"/>
    </source>
</evidence>
<dbReference type="EMBL" id="MOEN01000025">
    <property type="protein sequence ID" value="OMH40179.1"/>
    <property type="molecule type" value="Genomic_DNA"/>
</dbReference>
<dbReference type="AlphaFoldDB" id="A0A1R1MK87"/>
<feature type="site" description="Positions MEP for the nucleophilic attack" evidence="7">
    <location>
        <position position="212"/>
    </location>
</feature>
<evidence type="ECO:0000256" key="2">
    <source>
        <dbReference type="ARBA" id="ARBA00004787"/>
    </source>
</evidence>
<dbReference type="FunFam" id="3.90.550.10:FF:000003">
    <property type="entry name" value="2-C-methyl-D-erythritol 4-phosphate cytidylyltransferase"/>
    <property type="match status" value="1"/>
</dbReference>
<dbReference type="InterPro" id="IPR029044">
    <property type="entry name" value="Nucleotide-diphossugar_trans"/>
</dbReference>
<dbReference type="CDD" id="cd02516">
    <property type="entry name" value="CDP-ME_synthetase"/>
    <property type="match status" value="1"/>
</dbReference>
<comment type="similarity">
    <text evidence="3 7">Belongs to the IspD/TarI cytidylyltransferase family. IspD subfamily.</text>
</comment>
<dbReference type="OrthoDB" id="9806837at2"/>
<gene>
    <name evidence="7" type="primary">ispD</name>
    <name evidence="8" type="ORF">BLW93_06660</name>
</gene>
<accession>A0A1R1MK87</accession>
<feature type="site" description="Transition state stabilizer" evidence="7">
    <location>
        <position position="19"/>
    </location>
</feature>
<dbReference type="PROSITE" id="PS01295">
    <property type="entry name" value="ISPD"/>
    <property type="match status" value="1"/>
</dbReference>
<evidence type="ECO:0000256" key="6">
    <source>
        <dbReference type="ARBA" id="ARBA00023229"/>
    </source>
</evidence>
<dbReference type="HAMAP" id="MF_00108">
    <property type="entry name" value="IspD"/>
    <property type="match status" value="1"/>
</dbReference>
<dbReference type="InterPro" id="IPR050088">
    <property type="entry name" value="IspD/TarI_cytidylyltransf_bact"/>
</dbReference>
<dbReference type="Gene3D" id="3.90.550.10">
    <property type="entry name" value="Spore Coat Polysaccharide Biosynthesis Protein SpsA, Chain A"/>
    <property type="match status" value="1"/>
</dbReference>
<comment type="catalytic activity">
    <reaction evidence="1 7">
        <text>2-C-methyl-D-erythritol 4-phosphate + CTP + H(+) = 4-CDP-2-C-methyl-D-erythritol + diphosphate</text>
        <dbReference type="Rhea" id="RHEA:13429"/>
        <dbReference type="ChEBI" id="CHEBI:15378"/>
        <dbReference type="ChEBI" id="CHEBI:33019"/>
        <dbReference type="ChEBI" id="CHEBI:37563"/>
        <dbReference type="ChEBI" id="CHEBI:57823"/>
        <dbReference type="ChEBI" id="CHEBI:58262"/>
        <dbReference type="EC" id="2.7.7.60"/>
    </reaction>
</comment>
<dbReference type="RefSeq" id="WP_076713321.1">
    <property type="nucleotide sequence ID" value="NZ_MOEN01000025.1"/>
</dbReference>
<dbReference type="Proteomes" id="UP000187408">
    <property type="component" value="Unassembled WGS sequence"/>
</dbReference>
<protein>
    <recommendedName>
        <fullName evidence="7">2-C-methyl-D-erythritol 4-phosphate cytidylyltransferase</fullName>
        <ecNumber evidence="7">2.7.7.60</ecNumber>
    </recommendedName>
    <alternativeName>
        <fullName evidence="7">4-diphosphocytidyl-2C-methyl-D-erythritol synthase</fullName>
    </alternativeName>
    <alternativeName>
        <fullName evidence="7">MEP cytidylyltransferase</fullName>
        <shortName evidence="7">MCT</shortName>
    </alternativeName>
</protein>
<feature type="site" description="Positions MEP for the nucleophilic attack" evidence="7">
    <location>
        <position position="156"/>
    </location>
</feature>
<keyword evidence="4 7" id="KW-0808">Transferase</keyword>
<keyword evidence="5 7" id="KW-0548">Nucleotidyltransferase</keyword>
<dbReference type="PANTHER" id="PTHR32125:SF4">
    <property type="entry name" value="2-C-METHYL-D-ERYTHRITOL 4-PHOSPHATE CYTIDYLYLTRANSFERASE, CHLOROPLASTIC"/>
    <property type="match status" value="1"/>
</dbReference>
<comment type="pathway">
    <text evidence="2 7">Isoprenoid biosynthesis; isopentenyl diphosphate biosynthesis via DXP pathway; isopentenyl diphosphate from 1-deoxy-D-xylulose 5-phosphate: step 2/6.</text>
</comment>
<comment type="caution">
    <text evidence="8">The sequence shown here is derived from an EMBL/GenBank/DDBJ whole genome shotgun (WGS) entry which is preliminary data.</text>
</comment>
<dbReference type="InterPro" id="IPR034683">
    <property type="entry name" value="IspD/TarI"/>
</dbReference>
<dbReference type="PANTHER" id="PTHR32125">
    <property type="entry name" value="2-C-METHYL-D-ERYTHRITOL 4-PHOSPHATE CYTIDYLYLTRANSFERASE, CHLOROPLASTIC"/>
    <property type="match status" value="1"/>
</dbReference>
<dbReference type="Pfam" id="PF01128">
    <property type="entry name" value="IspD"/>
    <property type="match status" value="1"/>
</dbReference>
<dbReference type="InterPro" id="IPR001228">
    <property type="entry name" value="IspD"/>
</dbReference>
<keyword evidence="6 7" id="KW-0414">Isoprene biosynthesis</keyword>
<evidence type="ECO:0000256" key="5">
    <source>
        <dbReference type="ARBA" id="ARBA00022695"/>
    </source>
</evidence>
<dbReference type="SUPFAM" id="SSF53448">
    <property type="entry name" value="Nucleotide-diphospho-sugar transferases"/>
    <property type="match status" value="1"/>
</dbReference>
<evidence type="ECO:0000256" key="7">
    <source>
        <dbReference type="HAMAP-Rule" id="MF_00108"/>
    </source>
</evidence>
<reference evidence="8 9" key="1">
    <citation type="submission" date="2016-10" db="EMBL/GenBank/DDBJ databases">
        <title>Genome sequence of a sulfur-reducing bacterium Desulfurobacterium indicum K6013.</title>
        <authorList>
            <person name="Cao J."/>
            <person name="Shao Z."/>
            <person name="Alain K."/>
            <person name="Jebbar M."/>
        </authorList>
    </citation>
    <scope>NUCLEOTIDE SEQUENCE [LARGE SCALE GENOMIC DNA]</scope>
    <source>
        <strain evidence="8 9">K6013</strain>
    </source>
</reference>